<dbReference type="InterPro" id="IPR023299">
    <property type="entry name" value="ATPase_P-typ_cyto_dom_N"/>
</dbReference>
<dbReference type="InterPro" id="IPR008250">
    <property type="entry name" value="ATPase_P-typ_transduc_dom_A_sf"/>
</dbReference>
<dbReference type="SUPFAM" id="SSF55008">
    <property type="entry name" value="HMA, heavy metal-associated domain"/>
    <property type="match status" value="1"/>
</dbReference>
<dbReference type="Gene3D" id="2.70.150.10">
    <property type="entry name" value="Calcium-transporting ATPase, cytoplasmic transduction domain A"/>
    <property type="match status" value="1"/>
</dbReference>
<evidence type="ECO:0000313" key="11">
    <source>
        <dbReference type="Proteomes" id="UP000078343"/>
    </source>
</evidence>
<dbReference type="GeneID" id="30012563"/>
<dbReference type="InterPro" id="IPR017969">
    <property type="entry name" value="Heavy-metal-associated_CS"/>
</dbReference>
<dbReference type="RefSeq" id="XP_018691024.1">
    <property type="nucleotide sequence ID" value="XM_018839903.1"/>
</dbReference>
<dbReference type="PROSITE" id="PS50846">
    <property type="entry name" value="HMA_2"/>
    <property type="match status" value="1"/>
</dbReference>
<evidence type="ECO:0000256" key="6">
    <source>
        <dbReference type="ARBA" id="ARBA00023136"/>
    </source>
</evidence>
<keyword evidence="7" id="KW-0547">Nucleotide-binding</keyword>
<dbReference type="GO" id="GO:0016020">
    <property type="term" value="C:membrane"/>
    <property type="evidence" value="ECO:0007669"/>
    <property type="project" value="UniProtKB-SubCell"/>
</dbReference>
<dbReference type="EMBL" id="LVYI01000007">
    <property type="protein sequence ID" value="OAP57657.1"/>
    <property type="molecule type" value="Genomic_DNA"/>
</dbReference>
<organism evidence="10 11">
    <name type="scientific">Fonsecaea erecta</name>
    <dbReference type="NCBI Taxonomy" id="1367422"/>
    <lineage>
        <taxon>Eukaryota</taxon>
        <taxon>Fungi</taxon>
        <taxon>Dikarya</taxon>
        <taxon>Ascomycota</taxon>
        <taxon>Pezizomycotina</taxon>
        <taxon>Eurotiomycetes</taxon>
        <taxon>Chaetothyriomycetidae</taxon>
        <taxon>Chaetothyriales</taxon>
        <taxon>Herpotrichiellaceae</taxon>
        <taxon>Fonsecaea</taxon>
    </lineage>
</organism>
<dbReference type="SUPFAM" id="SSF81653">
    <property type="entry name" value="Calcium ATPase, transduction domain A"/>
    <property type="match status" value="1"/>
</dbReference>
<keyword evidence="3 7" id="KW-0479">Metal-binding</keyword>
<dbReference type="Pfam" id="PF00122">
    <property type="entry name" value="E1-E2_ATPase"/>
    <property type="match status" value="1"/>
</dbReference>
<feature type="transmembrane region" description="Helical" evidence="7">
    <location>
        <begin position="347"/>
        <end position="366"/>
    </location>
</feature>
<dbReference type="NCBIfam" id="TIGR01511">
    <property type="entry name" value="ATPase-IB1_Cu"/>
    <property type="match status" value="1"/>
</dbReference>
<keyword evidence="11" id="KW-1185">Reference proteome</keyword>
<evidence type="ECO:0000313" key="10">
    <source>
        <dbReference type="EMBL" id="OAP57657.1"/>
    </source>
</evidence>
<proteinExistence type="inferred from homology"/>
<dbReference type="PROSITE" id="PS00154">
    <property type="entry name" value="ATPASE_E1_E2"/>
    <property type="match status" value="1"/>
</dbReference>
<feature type="transmembrane region" description="Helical" evidence="7">
    <location>
        <begin position="641"/>
        <end position="668"/>
    </location>
</feature>
<feature type="transmembrane region" description="Helical" evidence="7">
    <location>
        <begin position="944"/>
        <end position="967"/>
    </location>
</feature>
<dbReference type="InterPro" id="IPR059000">
    <property type="entry name" value="ATPase_P-type_domA"/>
</dbReference>
<dbReference type="SUPFAM" id="SSF56784">
    <property type="entry name" value="HAD-like"/>
    <property type="match status" value="1"/>
</dbReference>
<evidence type="ECO:0000256" key="3">
    <source>
        <dbReference type="ARBA" id="ARBA00022723"/>
    </source>
</evidence>
<dbReference type="InterPro" id="IPR056236">
    <property type="entry name" value="HMA_PCA1"/>
</dbReference>
<evidence type="ECO:0000256" key="1">
    <source>
        <dbReference type="ARBA" id="ARBA00004370"/>
    </source>
</evidence>
<reference evidence="10 11" key="1">
    <citation type="submission" date="2016-04" db="EMBL/GenBank/DDBJ databases">
        <title>Draft genome of Fonsecaea erecta CBS 125763.</title>
        <authorList>
            <person name="Weiss V.A."/>
            <person name="Vicente V.A."/>
            <person name="Raittz R.T."/>
            <person name="Moreno L.F."/>
            <person name="De Souza E.M."/>
            <person name="Pedrosa F.O."/>
            <person name="Steffens M.B."/>
            <person name="Faoro H."/>
            <person name="Tadra-Sfeir M.Z."/>
            <person name="Najafzadeh M.J."/>
            <person name="Felipe M.S."/>
            <person name="Teixeira M."/>
            <person name="Sun J."/>
            <person name="Xi L."/>
            <person name="Gomes R."/>
            <person name="De Azevedo C.M."/>
            <person name="Salgado C.G."/>
            <person name="Da Silva M.B."/>
            <person name="Nascimento M.F."/>
            <person name="Queiroz-Telles F."/>
            <person name="Attili D.S."/>
            <person name="Gorbushina A."/>
        </authorList>
    </citation>
    <scope>NUCLEOTIDE SEQUENCE [LARGE SCALE GENOMIC DNA]</scope>
    <source>
        <strain evidence="10 11">CBS 125763</strain>
    </source>
</reference>
<comment type="caution">
    <text evidence="10">The sequence shown here is derived from an EMBL/GenBank/DDBJ whole genome shotgun (WGS) entry which is preliminary data.</text>
</comment>
<feature type="region of interest" description="Disordered" evidence="8">
    <location>
        <begin position="35"/>
        <end position="60"/>
    </location>
</feature>
<dbReference type="AlphaFoldDB" id="A0A178ZD00"/>
<dbReference type="PROSITE" id="PS01047">
    <property type="entry name" value="HMA_1"/>
    <property type="match status" value="1"/>
</dbReference>
<dbReference type="PANTHER" id="PTHR46594">
    <property type="entry name" value="P-TYPE CATION-TRANSPORTING ATPASE"/>
    <property type="match status" value="1"/>
</dbReference>
<dbReference type="InterPro" id="IPR027256">
    <property type="entry name" value="P-typ_ATPase_IB"/>
</dbReference>
<dbReference type="Pfam" id="PF00702">
    <property type="entry name" value="Hydrolase"/>
    <property type="match status" value="1"/>
</dbReference>
<comment type="subcellular location">
    <subcellularLocation>
        <location evidence="1 7">Membrane</location>
    </subcellularLocation>
</comment>
<keyword evidence="4" id="KW-1278">Translocase</keyword>
<dbReference type="GO" id="GO:0016887">
    <property type="term" value="F:ATP hydrolysis activity"/>
    <property type="evidence" value="ECO:0007669"/>
    <property type="project" value="InterPro"/>
</dbReference>
<dbReference type="Gene3D" id="3.40.50.1000">
    <property type="entry name" value="HAD superfamily/HAD-like"/>
    <property type="match status" value="1"/>
</dbReference>
<evidence type="ECO:0000256" key="8">
    <source>
        <dbReference type="SAM" id="MobiDB-lite"/>
    </source>
</evidence>
<dbReference type="Gene3D" id="3.30.70.100">
    <property type="match status" value="1"/>
</dbReference>
<dbReference type="InterPro" id="IPR023298">
    <property type="entry name" value="ATPase_P-typ_TM_dom_sf"/>
</dbReference>
<evidence type="ECO:0000256" key="5">
    <source>
        <dbReference type="ARBA" id="ARBA00022989"/>
    </source>
</evidence>
<dbReference type="InterPro" id="IPR023214">
    <property type="entry name" value="HAD_sf"/>
</dbReference>
<dbReference type="SFLD" id="SFLDF00027">
    <property type="entry name" value="p-type_atpase"/>
    <property type="match status" value="1"/>
</dbReference>
<dbReference type="PRINTS" id="PR00119">
    <property type="entry name" value="CATATPASE"/>
</dbReference>
<dbReference type="CDD" id="cd00371">
    <property type="entry name" value="HMA"/>
    <property type="match status" value="1"/>
</dbReference>
<evidence type="ECO:0000256" key="2">
    <source>
        <dbReference type="ARBA" id="ARBA00022692"/>
    </source>
</evidence>
<dbReference type="SUPFAM" id="SSF81665">
    <property type="entry name" value="Calcium ATPase, transmembrane domain M"/>
    <property type="match status" value="1"/>
</dbReference>
<sequence length="1001" mass="107353">MKENCIKTAAAIECSMACANQQDCASVASDHASDEKTTHHDTCDHEDHGHHRGHAEESTASKDIHVSSAHEHVHGEDGTHPDEPCNVHLKAAMEKYATYLESAQCICRSILSSARRNESCCIQPPASSVSATRKPHSHHLSMKDHRVVLSRRRFRKAPVEAIPTMSEIKCCGSRERLDLVEFEVQAAPKKTWMDVEKVAGLSHILLNVTGMDCSGCANNLARALRAAVGTQDVKVTFISGVAEFGLDTEINTLDNVIRSAQKATGYKLTPFSSDTQSIGVVMSVAEANKFRNNLPHGVESCEKVSKTTYEISYDPCMIGARDLLAGIDGQLGPPRSDSHLDEGKRRLIRVSVLTLAAFILTTPVVVLEWGRPSGVSEHTTLIVATVLATLVQAIAVSEFYIPAMSSLIYNKVVEMDMLVVISITAAYVYSIVATGLFFVNTELRTKPFFETSTLLVTLILLGRLLAAWARKRAVQAVSFRSMQTSTALLIETVTGNTREIDARLLQYGDRISILPHCRIVTDADVLGGTSEVDESMLTGESIPVVKTAGNSVVSGTVNGSGTLTARVSRLPGRNTITDIAKLVEQAQSFKPRVQDLADKVAGYFVPVVCTMALIVFTIWIFVALKIRKQSAGDAIGTAIGYSIAVLAITCPCALGLAVPMVLVVAGGVAAHGGVIIKTADVVQRGFKVTDVVFDKTGTLTEPSLEVVKELIVHVSKADPDTLLSLIKKMVKSNKHPVSEAVAKALDARVLRDAGVEGVVSVPGCGVEVQWEGVTVRAGNAKWLKISEVPEVADLAAQGLTVLCVTIDHSLAAIFGLKSRLREGAAGVVRELHRRRIVVHIVSGDGRRAVEGVAADLQIPLVNVAAERTPAQKQEYVRQLMDGGKITLFCGDGTNDAVAVAQANVGVQIESSSDVTRATADVVLLRNLDGVISLLDVSKAAFRRIAFNFVWSAVYNMLAILLAAGAFVKVRIPPAYAGLGEMVSVFPVIVAALTQPKVKARD</sequence>
<keyword evidence="6 7" id="KW-0472">Membrane</keyword>
<gene>
    <name evidence="10" type="ORF">AYL99_08395</name>
</gene>
<comment type="similarity">
    <text evidence="7">Belongs to the cation transport ATPase (P-type) (TC 3.A.3) family. Type IB subfamily.</text>
</comment>
<dbReference type="PANTHER" id="PTHR46594:SF4">
    <property type="entry name" value="P-TYPE CATION-TRANSPORTING ATPASE"/>
    <property type="match status" value="1"/>
</dbReference>
<feature type="transmembrane region" description="Helical" evidence="7">
    <location>
        <begin position="451"/>
        <end position="469"/>
    </location>
</feature>
<dbReference type="Pfam" id="PF24534">
    <property type="entry name" value="HMA_PCA1"/>
    <property type="match status" value="1"/>
</dbReference>
<dbReference type="GO" id="GO:0046872">
    <property type="term" value="F:metal ion binding"/>
    <property type="evidence" value="ECO:0007669"/>
    <property type="project" value="UniProtKB-KW"/>
</dbReference>
<dbReference type="InterPro" id="IPR001757">
    <property type="entry name" value="P_typ_ATPase"/>
</dbReference>
<keyword evidence="5 7" id="KW-1133">Transmembrane helix</keyword>
<feature type="transmembrane region" description="Helical" evidence="7">
    <location>
        <begin position="417"/>
        <end position="439"/>
    </location>
</feature>
<dbReference type="Gene3D" id="3.40.1110.10">
    <property type="entry name" value="Calcium-transporting ATPase, cytoplasmic domain N"/>
    <property type="match status" value="1"/>
</dbReference>
<dbReference type="NCBIfam" id="TIGR01525">
    <property type="entry name" value="ATPase-IB_hvy"/>
    <property type="match status" value="1"/>
</dbReference>
<evidence type="ECO:0000256" key="7">
    <source>
        <dbReference type="RuleBase" id="RU362081"/>
    </source>
</evidence>
<name>A0A178ZD00_9EURO</name>
<feature type="transmembrane region" description="Helical" evidence="7">
    <location>
        <begin position="378"/>
        <end position="396"/>
    </location>
</feature>
<dbReference type="NCBIfam" id="TIGR01494">
    <property type="entry name" value="ATPase_P-type"/>
    <property type="match status" value="2"/>
</dbReference>
<dbReference type="InterPro" id="IPR036412">
    <property type="entry name" value="HAD-like_sf"/>
</dbReference>
<accession>A0A178ZD00</accession>
<dbReference type="InterPro" id="IPR018303">
    <property type="entry name" value="ATPase_P-typ_P_site"/>
</dbReference>
<dbReference type="InterPro" id="IPR036163">
    <property type="entry name" value="HMA_dom_sf"/>
</dbReference>
<feature type="domain" description="HMA" evidence="9">
    <location>
        <begin position="202"/>
        <end position="269"/>
    </location>
</feature>
<evidence type="ECO:0000256" key="4">
    <source>
        <dbReference type="ARBA" id="ARBA00022967"/>
    </source>
</evidence>
<dbReference type="Proteomes" id="UP000078343">
    <property type="component" value="Unassembled WGS sequence"/>
</dbReference>
<feature type="transmembrane region" description="Helical" evidence="7">
    <location>
        <begin position="600"/>
        <end position="621"/>
    </location>
</feature>
<dbReference type="SFLD" id="SFLDS00003">
    <property type="entry name" value="Haloacid_Dehalogenase"/>
    <property type="match status" value="1"/>
</dbReference>
<dbReference type="GO" id="GO:0019829">
    <property type="term" value="F:ATPase-coupled monoatomic cation transmembrane transporter activity"/>
    <property type="evidence" value="ECO:0007669"/>
    <property type="project" value="InterPro"/>
</dbReference>
<dbReference type="STRING" id="1367422.A0A178ZD00"/>
<dbReference type="InterPro" id="IPR044492">
    <property type="entry name" value="P_typ_ATPase_HD_dom"/>
</dbReference>
<dbReference type="OrthoDB" id="432719at2759"/>
<feature type="transmembrane region" description="Helical" evidence="7">
    <location>
        <begin position="973"/>
        <end position="992"/>
    </location>
</feature>
<protein>
    <submittedName>
        <fullName evidence="10">Copper-translocating P-type ATPase</fullName>
    </submittedName>
</protein>
<dbReference type="InterPro" id="IPR006121">
    <property type="entry name" value="HMA_dom"/>
</dbReference>
<dbReference type="GO" id="GO:0005524">
    <property type="term" value="F:ATP binding"/>
    <property type="evidence" value="ECO:0007669"/>
    <property type="project" value="UniProtKB-UniRule"/>
</dbReference>
<keyword evidence="2 7" id="KW-0812">Transmembrane</keyword>
<dbReference type="SFLD" id="SFLDG00002">
    <property type="entry name" value="C1.7:_P-type_atpase_like"/>
    <property type="match status" value="1"/>
</dbReference>
<evidence type="ECO:0000259" key="9">
    <source>
        <dbReference type="PROSITE" id="PS50846"/>
    </source>
</evidence>
<keyword evidence="7" id="KW-0067">ATP-binding</keyword>